<dbReference type="Gene3D" id="1.10.260.40">
    <property type="entry name" value="lambda repressor-like DNA-binding domains"/>
    <property type="match status" value="1"/>
</dbReference>
<dbReference type="GO" id="GO:0003677">
    <property type="term" value="F:DNA binding"/>
    <property type="evidence" value="ECO:0007669"/>
    <property type="project" value="InterPro"/>
</dbReference>
<organism evidence="1 2">
    <name type="scientific">Dyadobacter chenwenxiniae</name>
    <dbReference type="NCBI Taxonomy" id="2906456"/>
    <lineage>
        <taxon>Bacteria</taxon>
        <taxon>Pseudomonadati</taxon>
        <taxon>Bacteroidota</taxon>
        <taxon>Cytophagia</taxon>
        <taxon>Cytophagales</taxon>
        <taxon>Spirosomataceae</taxon>
        <taxon>Dyadobacter</taxon>
    </lineage>
</organism>
<keyword evidence="2" id="KW-1185">Reference proteome</keyword>
<protein>
    <submittedName>
        <fullName evidence="1">Helix-turn-helix transcriptional regulator</fullName>
    </submittedName>
</protein>
<dbReference type="RefSeq" id="WP_234658542.1">
    <property type="nucleotide sequence ID" value="NZ_CP094997.1"/>
</dbReference>
<gene>
    <name evidence="1" type="ORF">LXM26_28805</name>
</gene>
<sequence length="107" mass="12646">MSQAAVARSLGVVEDCITYWENYRSQPKISYYPRIVVFLRYSPWQFDTSTLKVRLKQYRYRHGLSYKKFGMIFGMDAAQIRKLEEGSVVPFRKTIAKLEQLSINRLI</sequence>
<dbReference type="EMBL" id="JAJTTC010000012">
    <property type="protein sequence ID" value="MCF0065550.1"/>
    <property type="molecule type" value="Genomic_DNA"/>
</dbReference>
<evidence type="ECO:0000313" key="2">
    <source>
        <dbReference type="Proteomes" id="UP001139000"/>
    </source>
</evidence>
<dbReference type="Proteomes" id="UP001139000">
    <property type="component" value="Unassembled WGS sequence"/>
</dbReference>
<evidence type="ECO:0000313" key="1">
    <source>
        <dbReference type="EMBL" id="MCF0065550.1"/>
    </source>
</evidence>
<comment type="caution">
    <text evidence="1">The sequence shown here is derived from an EMBL/GenBank/DDBJ whole genome shotgun (WGS) entry which is preliminary data.</text>
</comment>
<reference evidence="1" key="1">
    <citation type="submission" date="2021-12" db="EMBL/GenBank/DDBJ databases">
        <title>Novel species in genus Dyadobacter.</title>
        <authorList>
            <person name="Ma C."/>
        </authorList>
    </citation>
    <scope>NUCLEOTIDE SEQUENCE</scope>
    <source>
        <strain evidence="1">LJ419</strain>
    </source>
</reference>
<dbReference type="InterPro" id="IPR010982">
    <property type="entry name" value="Lambda_DNA-bd_dom_sf"/>
</dbReference>
<dbReference type="InterPro" id="IPR001387">
    <property type="entry name" value="Cro/C1-type_HTH"/>
</dbReference>
<proteinExistence type="predicted"/>
<dbReference type="AlphaFoldDB" id="A0A9X1PQG2"/>
<accession>A0A9X1PQG2</accession>
<name>A0A9X1PQG2_9BACT</name>
<dbReference type="CDD" id="cd00093">
    <property type="entry name" value="HTH_XRE"/>
    <property type="match status" value="1"/>
</dbReference>
<dbReference type="SUPFAM" id="SSF47413">
    <property type="entry name" value="lambda repressor-like DNA-binding domains"/>
    <property type="match status" value="2"/>
</dbReference>